<evidence type="ECO:0000256" key="3">
    <source>
        <dbReference type="ARBA" id="ARBA00022989"/>
    </source>
</evidence>
<feature type="transmembrane region" description="Helical" evidence="5">
    <location>
        <begin position="269"/>
        <end position="288"/>
    </location>
</feature>
<dbReference type="SUPFAM" id="SSF103473">
    <property type="entry name" value="MFS general substrate transporter"/>
    <property type="match status" value="1"/>
</dbReference>
<evidence type="ECO:0000256" key="2">
    <source>
        <dbReference type="ARBA" id="ARBA00022692"/>
    </source>
</evidence>
<dbReference type="PROSITE" id="PS50850">
    <property type="entry name" value="MFS"/>
    <property type="match status" value="1"/>
</dbReference>
<dbReference type="PANTHER" id="PTHR23501">
    <property type="entry name" value="MAJOR FACILITATOR SUPERFAMILY"/>
    <property type="match status" value="1"/>
</dbReference>
<comment type="subcellular location">
    <subcellularLocation>
        <location evidence="1">Membrane</location>
        <topology evidence="1">Multi-pass membrane protein</topology>
    </subcellularLocation>
</comment>
<feature type="transmembrane region" description="Helical" evidence="5">
    <location>
        <begin position="374"/>
        <end position="394"/>
    </location>
</feature>
<dbReference type="EMBL" id="MU001792">
    <property type="protein sequence ID" value="KAF2798071.1"/>
    <property type="molecule type" value="Genomic_DNA"/>
</dbReference>
<keyword evidence="2 5" id="KW-0812">Transmembrane</keyword>
<dbReference type="GO" id="GO:0000329">
    <property type="term" value="C:fungal-type vacuole membrane"/>
    <property type="evidence" value="ECO:0007669"/>
    <property type="project" value="TreeGrafter"/>
</dbReference>
<feature type="transmembrane region" description="Helical" evidence="5">
    <location>
        <begin position="82"/>
        <end position="100"/>
    </location>
</feature>
<dbReference type="InterPro" id="IPR036259">
    <property type="entry name" value="MFS_trans_sf"/>
</dbReference>
<feature type="transmembrane region" description="Helical" evidence="5">
    <location>
        <begin position="406"/>
        <end position="426"/>
    </location>
</feature>
<feature type="transmembrane region" description="Helical" evidence="5">
    <location>
        <begin position="137"/>
        <end position="158"/>
    </location>
</feature>
<reference evidence="7" key="1">
    <citation type="journal article" date="2020" name="Stud. Mycol.">
        <title>101 Dothideomycetes genomes: a test case for predicting lifestyles and emergence of pathogens.</title>
        <authorList>
            <person name="Haridas S."/>
            <person name="Albert R."/>
            <person name="Binder M."/>
            <person name="Bloem J."/>
            <person name="Labutti K."/>
            <person name="Salamov A."/>
            <person name="Andreopoulos B."/>
            <person name="Baker S."/>
            <person name="Barry K."/>
            <person name="Bills G."/>
            <person name="Bluhm B."/>
            <person name="Cannon C."/>
            <person name="Castanera R."/>
            <person name="Culley D."/>
            <person name="Daum C."/>
            <person name="Ezra D."/>
            <person name="Gonzalez J."/>
            <person name="Henrissat B."/>
            <person name="Kuo A."/>
            <person name="Liang C."/>
            <person name="Lipzen A."/>
            <person name="Lutzoni F."/>
            <person name="Magnuson J."/>
            <person name="Mondo S."/>
            <person name="Nolan M."/>
            <person name="Ohm R."/>
            <person name="Pangilinan J."/>
            <person name="Park H.-J."/>
            <person name="Ramirez L."/>
            <person name="Alfaro M."/>
            <person name="Sun H."/>
            <person name="Tritt A."/>
            <person name="Yoshinaga Y."/>
            <person name="Zwiers L.-H."/>
            <person name="Turgeon B."/>
            <person name="Goodwin S."/>
            <person name="Spatafora J."/>
            <person name="Crous P."/>
            <person name="Grigoriev I."/>
        </authorList>
    </citation>
    <scope>NUCLEOTIDE SEQUENCE</scope>
    <source>
        <strain evidence="7">CBS 109.77</strain>
    </source>
</reference>
<evidence type="ECO:0000256" key="4">
    <source>
        <dbReference type="ARBA" id="ARBA00023136"/>
    </source>
</evidence>
<feature type="transmembrane region" description="Helical" evidence="5">
    <location>
        <begin position="512"/>
        <end position="530"/>
    </location>
</feature>
<feature type="transmembrane region" description="Helical" evidence="5">
    <location>
        <begin position="309"/>
        <end position="333"/>
    </location>
</feature>
<dbReference type="Pfam" id="PF07690">
    <property type="entry name" value="MFS_1"/>
    <property type="match status" value="1"/>
</dbReference>
<protein>
    <submittedName>
        <fullName evidence="7">MFS general substrate transporter</fullName>
    </submittedName>
</protein>
<keyword evidence="3 5" id="KW-1133">Transmembrane helix</keyword>
<dbReference type="InterPro" id="IPR020846">
    <property type="entry name" value="MFS_dom"/>
</dbReference>
<evidence type="ECO:0000313" key="8">
    <source>
        <dbReference type="Proteomes" id="UP000799757"/>
    </source>
</evidence>
<proteinExistence type="predicted"/>
<dbReference type="Gene3D" id="1.20.1720.10">
    <property type="entry name" value="Multidrug resistance protein D"/>
    <property type="match status" value="1"/>
</dbReference>
<feature type="domain" description="Major facilitator superfamily (MFS) profile" evidence="6">
    <location>
        <begin position="47"/>
        <end position="531"/>
    </location>
</feature>
<dbReference type="Proteomes" id="UP000799757">
    <property type="component" value="Unassembled WGS sequence"/>
</dbReference>
<feature type="transmembrane region" description="Helical" evidence="5">
    <location>
        <begin position="339"/>
        <end position="362"/>
    </location>
</feature>
<evidence type="ECO:0000313" key="7">
    <source>
        <dbReference type="EMBL" id="KAF2798071.1"/>
    </source>
</evidence>
<dbReference type="AlphaFoldDB" id="A0A6A6XNF8"/>
<dbReference type="GO" id="GO:0015174">
    <property type="term" value="F:basic amino acid transmembrane transporter activity"/>
    <property type="evidence" value="ECO:0007669"/>
    <property type="project" value="TreeGrafter"/>
</dbReference>
<dbReference type="OrthoDB" id="6770063at2759"/>
<keyword evidence="4 5" id="KW-0472">Membrane</keyword>
<dbReference type="Gene3D" id="1.20.1250.20">
    <property type="entry name" value="MFS general substrate transporter like domains"/>
    <property type="match status" value="1"/>
</dbReference>
<feature type="transmembrane region" description="Helical" evidence="5">
    <location>
        <begin position="112"/>
        <end position="131"/>
    </location>
</feature>
<keyword evidence="8" id="KW-1185">Reference proteome</keyword>
<evidence type="ECO:0000259" key="6">
    <source>
        <dbReference type="PROSITE" id="PS50850"/>
    </source>
</evidence>
<name>A0A6A6XNF8_9PLEO</name>
<feature type="transmembrane region" description="Helical" evidence="5">
    <location>
        <begin position="198"/>
        <end position="220"/>
    </location>
</feature>
<dbReference type="InterPro" id="IPR011701">
    <property type="entry name" value="MFS"/>
</dbReference>
<sequence length="531" mass="56386">MSERTPLLSPPTIDAEALGHEERAVASEVGNVSKVTPSASHSSVTFTISLLLLGVFVANAEGSIVLAAYGRIASDFNDLDNASWLVTSYVLAVSVTQPMYGKLSDIFGRTRMMLVAYTIFAVGCAICGTGQSLLGVIIGRVVAGVGGGAMTSLVSIIITDMVPHREIASWRSYVGVVATAGRASGGPIGGYLTDTIGWRWSFLGQVPPIALAFLLIWLLIPNRRSPGTDSIARSLSRIDFAGSFLLASTILLFLLPLEVAGKHVPWTHPMIPSLFIASLLVLALFMAVEIRWAREPLMPVRLLLSRNVLVPNTVMFCQAAAQLGMMYTVPIYFQLASGVSSAVAGAHLLPAVVGVTVGGLFGGFVTTRSTCYRTILLIATACSSTSYLLLVLHWGTSPTFWESLYIIPGGFGNGLVLSVSFVVLTAKISPSDMASVCSSFYMTGNIGTAVGLATTSAITKELLRRGLHRQLAGYPDEDAIFDGATASIDFIFSLDEPVKKAVIRAYVNSLKFAHMGNLAFAMVAFLTSLLV</sequence>
<evidence type="ECO:0000256" key="5">
    <source>
        <dbReference type="SAM" id="Phobius"/>
    </source>
</evidence>
<feature type="transmembrane region" description="Helical" evidence="5">
    <location>
        <begin position="44"/>
        <end position="70"/>
    </location>
</feature>
<organism evidence="7 8">
    <name type="scientific">Melanomma pulvis-pyrius CBS 109.77</name>
    <dbReference type="NCBI Taxonomy" id="1314802"/>
    <lineage>
        <taxon>Eukaryota</taxon>
        <taxon>Fungi</taxon>
        <taxon>Dikarya</taxon>
        <taxon>Ascomycota</taxon>
        <taxon>Pezizomycotina</taxon>
        <taxon>Dothideomycetes</taxon>
        <taxon>Pleosporomycetidae</taxon>
        <taxon>Pleosporales</taxon>
        <taxon>Melanommataceae</taxon>
        <taxon>Melanomma</taxon>
    </lineage>
</organism>
<accession>A0A6A6XNF8</accession>
<evidence type="ECO:0000256" key="1">
    <source>
        <dbReference type="ARBA" id="ARBA00004141"/>
    </source>
</evidence>
<gene>
    <name evidence="7" type="ORF">K505DRAFT_372022</name>
</gene>
<dbReference type="PANTHER" id="PTHR23501:SF33">
    <property type="entry name" value="MAJOR FACILITATOR SUPERFAMILY (MFS) PROFILE DOMAIN-CONTAINING PROTEIN"/>
    <property type="match status" value="1"/>
</dbReference>
<feature type="transmembrane region" description="Helical" evidence="5">
    <location>
        <begin position="240"/>
        <end position="257"/>
    </location>
</feature>